<organism evidence="2 3">
    <name type="scientific">Rubellimicrobium mesophilum DSM 19309</name>
    <dbReference type="NCBI Taxonomy" id="442562"/>
    <lineage>
        <taxon>Bacteria</taxon>
        <taxon>Pseudomonadati</taxon>
        <taxon>Pseudomonadota</taxon>
        <taxon>Alphaproteobacteria</taxon>
        <taxon>Rhodobacterales</taxon>
        <taxon>Roseobacteraceae</taxon>
        <taxon>Rubellimicrobium</taxon>
    </lineage>
</organism>
<evidence type="ECO:0000259" key="1">
    <source>
        <dbReference type="Pfam" id="PF00561"/>
    </source>
</evidence>
<evidence type="ECO:0000313" key="3">
    <source>
        <dbReference type="Proteomes" id="UP000019666"/>
    </source>
</evidence>
<dbReference type="PANTHER" id="PTHR43433:SF5">
    <property type="entry name" value="AB HYDROLASE-1 DOMAIN-CONTAINING PROTEIN"/>
    <property type="match status" value="1"/>
</dbReference>
<reference evidence="2 3" key="1">
    <citation type="submission" date="2013-02" db="EMBL/GenBank/DDBJ databases">
        <authorList>
            <person name="Fiebig A."/>
            <person name="Goeker M."/>
            <person name="Klenk H.-P.P."/>
        </authorList>
    </citation>
    <scope>NUCLEOTIDE SEQUENCE [LARGE SCALE GENOMIC DNA]</scope>
    <source>
        <strain evidence="2 3">DSM 19309</strain>
    </source>
</reference>
<dbReference type="RefSeq" id="WP_037282122.1">
    <property type="nucleotide sequence ID" value="NZ_KK088602.1"/>
</dbReference>
<dbReference type="InterPro" id="IPR000639">
    <property type="entry name" value="Epox_hydrolase-like"/>
</dbReference>
<gene>
    <name evidence="2" type="ORF">Rumeso_02218</name>
</gene>
<dbReference type="PRINTS" id="PR00111">
    <property type="entry name" value="ABHYDROLASE"/>
</dbReference>
<dbReference type="InterPro" id="IPR050471">
    <property type="entry name" value="AB_hydrolase"/>
</dbReference>
<dbReference type="SUPFAM" id="SSF53474">
    <property type="entry name" value="alpha/beta-Hydrolases"/>
    <property type="match status" value="1"/>
</dbReference>
<dbReference type="InterPro" id="IPR000073">
    <property type="entry name" value="AB_hydrolase_1"/>
</dbReference>
<dbReference type="Proteomes" id="UP000019666">
    <property type="component" value="Unassembled WGS sequence"/>
</dbReference>
<sequence>MPTAHINGVTLNYTIDNEESGGETVVLVNGLADDLESWGFQIPALVEAGFRVLRFDNRGIGKSERPAGPYTSRMMADDAKALVDHLGFEDFHLMGVSMGGMISQEYALAYPGDLRSVTLACTYGKADAFCQTMFAMWADIAKTIDVPFVMRDVALWAFTGPFFSERPQDAAEFAAAMASLDMSVEAYLSQLNVIQQHDALGRVGQIKVPTFVLAGEEDILIPVRLSRQLHEAVPGSRWGTVPGGHACLWETPDPFNAAFVDFVRSLSR</sequence>
<evidence type="ECO:0000313" key="2">
    <source>
        <dbReference type="EMBL" id="EYD76211.1"/>
    </source>
</evidence>
<dbReference type="Gene3D" id="3.40.50.1820">
    <property type="entry name" value="alpha/beta hydrolase"/>
    <property type="match status" value="1"/>
</dbReference>
<dbReference type="Pfam" id="PF00561">
    <property type="entry name" value="Abhydrolase_1"/>
    <property type="match status" value="1"/>
</dbReference>
<dbReference type="AlphaFoldDB" id="A0A017HPA0"/>
<name>A0A017HPA0_9RHOB</name>
<dbReference type="HOGENOM" id="CLU_020336_50_1_5"/>
<dbReference type="InterPro" id="IPR029058">
    <property type="entry name" value="AB_hydrolase_fold"/>
</dbReference>
<dbReference type="OrthoDB" id="9798888at2"/>
<keyword evidence="3" id="KW-1185">Reference proteome</keyword>
<dbReference type="GO" id="GO:0003824">
    <property type="term" value="F:catalytic activity"/>
    <property type="evidence" value="ECO:0007669"/>
    <property type="project" value="InterPro"/>
</dbReference>
<comment type="caution">
    <text evidence="2">The sequence shown here is derived from an EMBL/GenBank/DDBJ whole genome shotgun (WGS) entry which is preliminary data.</text>
</comment>
<dbReference type="PANTHER" id="PTHR43433">
    <property type="entry name" value="HYDROLASE, ALPHA/BETA FOLD FAMILY PROTEIN"/>
    <property type="match status" value="1"/>
</dbReference>
<feature type="domain" description="AB hydrolase-1" evidence="1">
    <location>
        <begin position="24"/>
        <end position="250"/>
    </location>
</feature>
<dbReference type="STRING" id="442562.Rumeso_02218"/>
<proteinExistence type="predicted"/>
<protein>
    <recommendedName>
        <fullName evidence="1">AB hydrolase-1 domain-containing protein</fullName>
    </recommendedName>
</protein>
<accession>A0A017HPA0</accession>
<dbReference type="EMBL" id="AOSK01000055">
    <property type="protein sequence ID" value="EYD76211.1"/>
    <property type="molecule type" value="Genomic_DNA"/>
</dbReference>
<dbReference type="PATRIC" id="fig|442562.3.peg.2188"/>
<dbReference type="PRINTS" id="PR00412">
    <property type="entry name" value="EPOXHYDRLASE"/>
</dbReference>